<organism evidence="13 14">
    <name type="scientific">Caldisalinibacter kiritimatiensis</name>
    <dbReference type="NCBI Taxonomy" id="1304284"/>
    <lineage>
        <taxon>Bacteria</taxon>
        <taxon>Bacillati</taxon>
        <taxon>Bacillota</taxon>
        <taxon>Tissierellia</taxon>
        <taxon>Tissierellales</taxon>
        <taxon>Thermohalobacteraceae</taxon>
        <taxon>Caldisalinibacter</taxon>
    </lineage>
</organism>
<keyword evidence="5 10" id="KW-1133">Transmembrane helix</keyword>
<dbReference type="Gene3D" id="1.10.287.950">
    <property type="entry name" value="Methyl-accepting chemotaxis protein"/>
    <property type="match status" value="1"/>
</dbReference>
<reference evidence="13 14" key="1">
    <citation type="journal article" date="2015" name="Geomicrobiol. J.">
        <title>Caldisalinibacter kiritimatiensis gen. nov., sp. nov., a moderately thermohalophilic thiosulfate-reducing bacterium from a hypersaline microbial mat.</title>
        <authorList>
            <person name="Ben Hania W."/>
            <person name="Joseph M."/>
            <person name="Fiebig A."/>
            <person name="Bunk B."/>
            <person name="Klenk H.-P."/>
            <person name="Fardeau M.-L."/>
            <person name="Spring S."/>
        </authorList>
    </citation>
    <scope>NUCLEOTIDE SEQUENCE [LARGE SCALE GENOMIC DNA]</scope>
    <source>
        <strain evidence="13 14">L21-TH-D2</strain>
    </source>
</reference>
<evidence type="ECO:0000313" key="14">
    <source>
        <dbReference type="Proteomes" id="UP000013378"/>
    </source>
</evidence>
<gene>
    <name evidence="13" type="ORF">L21TH_0555</name>
</gene>
<dbReference type="Pfam" id="PF02743">
    <property type="entry name" value="dCache_1"/>
    <property type="match status" value="1"/>
</dbReference>
<evidence type="ECO:0000256" key="8">
    <source>
        <dbReference type="ARBA" id="ARBA00029447"/>
    </source>
</evidence>
<keyword evidence="7 9" id="KW-0807">Transducer</keyword>
<evidence type="ECO:0000256" key="3">
    <source>
        <dbReference type="ARBA" id="ARBA00022500"/>
    </source>
</evidence>
<keyword evidence="4 10" id="KW-0812">Transmembrane</keyword>
<dbReference type="SMART" id="SM00304">
    <property type="entry name" value="HAMP"/>
    <property type="match status" value="1"/>
</dbReference>
<dbReference type="PROSITE" id="PS50111">
    <property type="entry name" value="CHEMOTAXIS_TRANSDUC_2"/>
    <property type="match status" value="1"/>
</dbReference>
<evidence type="ECO:0000259" key="11">
    <source>
        <dbReference type="PROSITE" id="PS50111"/>
    </source>
</evidence>
<evidence type="ECO:0000256" key="4">
    <source>
        <dbReference type="ARBA" id="ARBA00022692"/>
    </source>
</evidence>
<dbReference type="CDD" id="cd18773">
    <property type="entry name" value="PDC1_HK_sensor"/>
    <property type="match status" value="1"/>
</dbReference>
<name>R1CXJ0_9FIRM</name>
<dbReference type="InterPro" id="IPR003660">
    <property type="entry name" value="HAMP_dom"/>
</dbReference>
<keyword evidence="14" id="KW-1185">Reference proteome</keyword>
<evidence type="ECO:0000313" key="13">
    <source>
        <dbReference type="EMBL" id="EOD01334.1"/>
    </source>
</evidence>
<dbReference type="PANTHER" id="PTHR32089:SF112">
    <property type="entry name" value="LYSOZYME-LIKE PROTEIN-RELATED"/>
    <property type="match status" value="1"/>
</dbReference>
<dbReference type="eggNOG" id="COG0840">
    <property type="taxonomic scope" value="Bacteria"/>
</dbReference>
<evidence type="ECO:0000259" key="12">
    <source>
        <dbReference type="PROSITE" id="PS50885"/>
    </source>
</evidence>
<dbReference type="AlphaFoldDB" id="R1CXJ0"/>
<dbReference type="SUPFAM" id="SSF58104">
    <property type="entry name" value="Methyl-accepting chemotaxis protein (MCP) signaling domain"/>
    <property type="match status" value="1"/>
</dbReference>
<comment type="subcellular location">
    <subcellularLocation>
        <location evidence="1">Cell membrane</location>
        <topology evidence="1">Multi-pass membrane protein</topology>
    </subcellularLocation>
</comment>
<dbReference type="Gene3D" id="3.30.450.20">
    <property type="entry name" value="PAS domain"/>
    <property type="match status" value="2"/>
</dbReference>
<feature type="domain" description="HAMP" evidence="12">
    <location>
        <begin position="384"/>
        <end position="436"/>
    </location>
</feature>
<dbReference type="SMART" id="SM00283">
    <property type="entry name" value="MA"/>
    <property type="match status" value="1"/>
</dbReference>
<evidence type="ECO:0000256" key="10">
    <source>
        <dbReference type="SAM" id="Phobius"/>
    </source>
</evidence>
<evidence type="ECO:0000256" key="1">
    <source>
        <dbReference type="ARBA" id="ARBA00004651"/>
    </source>
</evidence>
<dbReference type="GO" id="GO:0005886">
    <property type="term" value="C:plasma membrane"/>
    <property type="evidence" value="ECO:0007669"/>
    <property type="project" value="UniProtKB-SubCell"/>
</dbReference>
<dbReference type="RefSeq" id="WP_006308450.1">
    <property type="nucleotide sequence ID" value="NZ_ARZA01000065.1"/>
</dbReference>
<dbReference type="Pfam" id="PF00015">
    <property type="entry name" value="MCPsignal"/>
    <property type="match status" value="1"/>
</dbReference>
<dbReference type="CDD" id="cd06225">
    <property type="entry name" value="HAMP"/>
    <property type="match status" value="1"/>
</dbReference>
<dbReference type="STRING" id="1304284.L21TH_0555"/>
<proteinExistence type="inferred from homology"/>
<dbReference type="InterPro" id="IPR004089">
    <property type="entry name" value="MCPsignal_dom"/>
</dbReference>
<accession>R1CXJ0</accession>
<dbReference type="Proteomes" id="UP000013378">
    <property type="component" value="Unassembled WGS sequence"/>
</dbReference>
<dbReference type="PANTHER" id="PTHR32089">
    <property type="entry name" value="METHYL-ACCEPTING CHEMOTAXIS PROTEIN MCPB"/>
    <property type="match status" value="1"/>
</dbReference>
<dbReference type="GO" id="GO:0007165">
    <property type="term" value="P:signal transduction"/>
    <property type="evidence" value="ECO:0007669"/>
    <property type="project" value="UniProtKB-KW"/>
</dbReference>
<dbReference type="InterPro" id="IPR029151">
    <property type="entry name" value="Sensor-like_sf"/>
</dbReference>
<dbReference type="EMBL" id="ARZA01000065">
    <property type="protein sequence ID" value="EOD01334.1"/>
    <property type="molecule type" value="Genomic_DNA"/>
</dbReference>
<protein>
    <submittedName>
        <fullName evidence="13">Methyl-accepting chemotaxis protein</fullName>
    </submittedName>
</protein>
<dbReference type="SUPFAM" id="SSF103190">
    <property type="entry name" value="Sensory domain-like"/>
    <property type="match status" value="1"/>
</dbReference>
<dbReference type="CDD" id="cd12912">
    <property type="entry name" value="PDC2_MCP_like"/>
    <property type="match status" value="1"/>
</dbReference>
<evidence type="ECO:0000256" key="2">
    <source>
        <dbReference type="ARBA" id="ARBA00022475"/>
    </source>
</evidence>
<comment type="similarity">
    <text evidence="8">Belongs to the methyl-accepting chemotaxis (MCP) protein family.</text>
</comment>
<comment type="caution">
    <text evidence="13">The sequence shown here is derived from an EMBL/GenBank/DDBJ whole genome shotgun (WGS) entry which is preliminary data.</text>
</comment>
<evidence type="ECO:0000256" key="7">
    <source>
        <dbReference type="ARBA" id="ARBA00023224"/>
    </source>
</evidence>
<keyword evidence="6 10" id="KW-0472">Membrane</keyword>
<evidence type="ECO:0000256" key="6">
    <source>
        <dbReference type="ARBA" id="ARBA00023136"/>
    </source>
</evidence>
<keyword evidence="2" id="KW-1003">Cell membrane</keyword>
<dbReference type="InterPro" id="IPR033479">
    <property type="entry name" value="dCache_1"/>
</dbReference>
<dbReference type="Gene3D" id="1.10.8.500">
    <property type="entry name" value="HAMP domain in histidine kinase"/>
    <property type="match status" value="1"/>
</dbReference>
<dbReference type="OrthoDB" id="9814363at2"/>
<dbReference type="Pfam" id="PF00672">
    <property type="entry name" value="HAMP"/>
    <property type="match status" value="1"/>
</dbReference>
<evidence type="ECO:0000256" key="9">
    <source>
        <dbReference type="PROSITE-ProRule" id="PRU00284"/>
    </source>
</evidence>
<feature type="transmembrane region" description="Helical" evidence="10">
    <location>
        <begin position="364"/>
        <end position="383"/>
    </location>
</feature>
<keyword evidence="3" id="KW-0145">Chemotaxis</keyword>
<dbReference type="PROSITE" id="PS50885">
    <property type="entry name" value="HAMP"/>
    <property type="match status" value="1"/>
</dbReference>
<sequence>MNFKKLFNRDRKFKALKNFKLTKPKLNLSKGKSSLKELIKVKISSNPKFRKSSILNIKNMNFFRLSRLTLGKQIVILLILVSLLPLLLTGGLVFNKVGKEMAKSNKNMQYAHTENIKNIVEITINSTDSVLRGLSAQSDIHMLLKEVYNGDFTNNSPTLHKVQQTLDNAVKNSHGLYETIFITDEFGNIIGNKSTKKDKYRILFVTNKDYFEQLKEGKSLGIGEPIISAATNRPVIPVAKPIIENSRMVGSIIVFFDLDRFTLPIAEMKTKDKSYTYLINENGTILYHNQKDKILSKLENNFIKETIDNINKGMLSGFEIKSYKHNNMEYIAAIRKLDNLNWYAVSKIEKSVYDKAINSIQNSIMFIVIVLLILCIIVAAVYTRSIITPISKLANQMKKVSDGDLNVKADLHTSKEIGLLNDSFNYMLNQLRTLIAEITTTSTEVTSSAENLNQISSNAYRYTEHVYEVIEKVTLGAKEQEKDVANGQTMIKDLSSNIHRINEYTDEIIKSFNKTNKVTEDGFKQVNILDDKSQESYDISIKFHGVVKELMDSVNNIQVIIDTITNISKQTNLLALNAAIEAARAGEAGKGFAVVADEIRKLSDEIASETNNIRSIIGNLQEKSKEVESFVDTTEEIIEEQNVAVNDTKKSFKVIMDSIHEIKDKIMVITNSIGEINNKKDEILYTIQHISETASQTAVSTEDAIIKSQQQFSAIEEIANNAHDLNSLANSLNKHTKVFRNNNK</sequence>
<feature type="domain" description="Methyl-accepting transducer" evidence="11">
    <location>
        <begin position="455"/>
        <end position="698"/>
    </location>
</feature>
<dbReference type="GO" id="GO:0006935">
    <property type="term" value="P:chemotaxis"/>
    <property type="evidence" value="ECO:0007669"/>
    <property type="project" value="UniProtKB-KW"/>
</dbReference>
<evidence type="ECO:0000256" key="5">
    <source>
        <dbReference type="ARBA" id="ARBA00022989"/>
    </source>
</evidence>